<dbReference type="EMBL" id="VZPB01000001">
    <property type="protein sequence ID" value="KAB0585339.1"/>
    <property type="molecule type" value="Genomic_DNA"/>
</dbReference>
<accession>A0A643FHB2</accession>
<evidence type="ECO:0000313" key="3">
    <source>
        <dbReference type="EMBL" id="KAB0585339.1"/>
    </source>
</evidence>
<proteinExistence type="predicted"/>
<dbReference type="InterPro" id="IPR035994">
    <property type="entry name" value="Nucleoside_phosphorylase_sf"/>
</dbReference>
<dbReference type="Pfam" id="PF01048">
    <property type="entry name" value="PNP_UDP_1"/>
    <property type="match status" value="1"/>
</dbReference>
<dbReference type="PANTHER" id="PTHR21234:SF42">
    <property type="entry name" value="PHOSPHORYLASE SUPERFAMILY PROTEIN"/>
    <property type="match status" value="1"/>
</dbReference>
<gene>
    <name evidence="3" type="ORF">F7Q92_00110</name>
</gene>
<dbReference type="GO" id="GO:0009116">
    <property type="term" value="P:nucleoside metabolic process"/>
    <property type="evidence" value="ECO:0007669"/>
    <property type="project" value="InterPro"/>
</dbReference>
<feature type="chain" id="PRO_5024914152" evidence="1">
    <location>
        <begin position="33"/>
        <end position="363"/>
    </location>
</feature>
<feature type="signal peptide" evidence="1">
    <location>
        <begin position="1"/>
        <end position="32"/>
    </location>
</feature>
<protein>
    <submittedName>
        <fullName evidence="3">5'-methylthioadenosine/S-adenosylhomocysteine nucleosidase</fullName>
    </submittedName>
</protein>
<evidence type="ECO:0000259" key="2">
    <source>
        <dbReference type="Pfam" id="PF01048"/>
    </source>
</evidence>
<sequence length="363" mass="38564">MNLSHRFPLAVQAAAAACAALLLGLAAPAAQAAPTATSTRPAAATCLSDCTPRIGIVSAFGAEADLLLARLQHPRTWTITGKRFTTGELEGHRVVVVLSGVSIVNATLTTQQLLDHFRIDRLVMSGIAGGVNPANHVGDVTVPDRWALPLETFWNESDTLPAPCGKTGDLSCLGLALAAPDGQPLPPFQHQFPRGTYLLNAANAPQGEYRFDYPVDAAMLAAVRTLQPRLQRCGPKARQPDGSVDEKLCVKEQPRLLVGGRGVSGPVFLANAEYREYLFKHLQAQTFEMETAALAHVAAANQVPYIAFRSLSDLAGAEGFNADVGALFASGLAETNEAEVTLSFLRAWQSPVTTVKHKRGGAR</sequence>
<dbReference type="RefSeq" id="WP_151121914.1">
    <property type="nucleotide sequence ID" value="NZ_CP088081.1"/>
</dbReference>
<reference evidence="3 4" key="1">
    <citation type="submission" date="2019-09" db="EMBL/GenBank/DDBJ databases">
        <title>Draft genome sequences of 48 bacterial type strains from the CCUG.</title>
        <authorList>
            <person name="Tunovic T."/>
            <person name="Pineiro-Iglesias B."/>
            <person name="Unosson C."/>
            <person name="Inganas E."/>
            <person name="Ohlen M."/>
            <person name="Cardew S."/>
            <person name="Jensie-Markopoulos S."/>
            <person name="Salva-Serra F."/>
            <person name="Jaen-Luchoro D."/>
            <person name="Karlsson R."/>
            <person name="Svensson-Stadler L."/>
            <person name="Chun J."/>
            <person name="Moore E."/>
        </authorList>
    </citation>
    <scope>NUCLEOTIDE SEQUENCE [LARGE SCALE GENOMIC DNA]</scope>
    <source>
        <strain evidence="3 4">CCUG 30977</strain>
    </source>
</reference>
<keyword evidence="4" id="KW-1185">Reference proteome</keyword>
<dbReference type="CDD" id="cd09008">
    <property type="entry name" value="MTAN"/>
    <property type="match status" value="1"/>
</dbReference>
<name>A0A643FHB2_IDEDE</name>
<dbReference type="Proteomes" id="UP000430120">
    <property type="component" value="Unassembled WGS sequence"/>
</dbReference>
<dbReference type="PROSITE" id="PS51318">
    <property type="entry name" value="TAT"/>
    <property type="match status" value="1"/>
</dbReference>
<comment type="caution">
    <text evidence="3">The sequence shown here is derived from an EMBL/GenBank/DDBJ whole genome shotgun (WGS) entry which is preliminary data.</text>
</comment>
<feature type="domain" description="Nucleoside phosphorylase" evidence="2">
    <location>
        <begin position="53"/>
        <end position="320"/>
    </location>
</feature>
<organism evidence="3 4">
    <name type="scientific">Ideonella dechloratans</name>
    <dbReference type="NCBI Taxonomy" id="36863"/>
    <lineage>
        <taxon>Bacteria</taxon>
        <taxon>Pseudomonadati</taxon>
        <taxon>Pseudomonadota</taxon>
        <taxon>Betaproteobacteria</taxon>
        <taxon>Burkholderiales</taxon>
        <taxon>Sphaerotilaceae</taxon>
        <taxon>Ideonella</taxon>
    </lineage>
</organism>
<dbReference type="OrthoDB" id="9792278at2"/>
<dbReference type="AlphaFoldDB" id="A0A643FHB2"/>
<dbReference type="InterPro" id="IPR000845">
    <property type="entry name" value="Nucleoside_phosphorylase_d"/>
</dbReference>
<dbReference type="Gene3D" id="3.40.50.1580">
    <property type="entry name" value="Nucleoside phosphorylase domain"/>
    <property type="match status" value="1"/>
</dbReference>
<dbReference type="PANTHER" id="PTHR21234">
    <property type="entry name" value="PURINE NUCLEOSIDE PHOSPHORYLASE"/>
    <property type="match status" value="1"/>
</dbReference>
<dbReference type="InterPro" id="IPR006311">
    <property type="entry name" value="TAT_signal"/>
</dbReference>
<dbReference type="PROSITE" id="PS51257">
    <property type="entry name" value="PROKAR_LIPOPROTEIN"/>
    <property type="match status" value="1"/>
</dbReference>
<evidence type="ECO:0000313" key="4">
    <source>
        <dbReference type="Proteomes" id="UP000430120"/>
    </source>
</evidence>
<keyword evidence="1" id="KW-0732">Signal</keyword>
<evidence type="ECO:0000256" key="1">
    <source>
        <dbReference type="SAM" id="SignalP"/>
    </source>
</evidence>
<dbReference type="GO" id="GO:0003824">
    <property type="term" value="F:catalytic activity"/>
    <property type="evidence" value="ECO:0007669"/>
    <property type="project" value="InterPro"/>
</dbReference>
<dbReference type="SUPFAM" id="SSF53167">
    <property type="entry name" value="Purine and uridine phosphorylases"/>
    <property type="match status" value="1"/>
</dbReference>